<dbReference type="InterPro" id="IPR002173">
    <property type="entry name" value="Carboh/pur_kinase_PfkB_CS"/>
</dbReference>
<evidence type="ECO:0000256" key="5">
    <source>
        <dbReference type="ARBA" id="ARBA00022840"/>
    </source>
</evidence>
<evidence type="ECO:0000259" key="6">
    <source>
        <dbReference type="Pfam" id="PF00294"/>
    </source>
</evidence>
<proteinExistence type="inferred from homology"/>
<dbReference type="GO" id="GO:0005524">
    <property type="term" value="F:ATP binding"/>
    <property type="evidence" value="ECO:0007669"/>
    <property type="project" value="UniProtKB-KW"/>
</dbReference>
<dbReference type="RefSeq" id="WP_146600029.1">
    <property type="nucleotide sequence ID" value="NZ_SJPY01000004.1"/>
</dbReference>
<dbReference type="PROSITE" id="PS00584">
    <property type="entry name" value="PFKB_KINASES_2"/>
    <property type="match status" value="1"/>
</dbReference>
<dbReference type="PANTHER" id="PTHR43085:SF1">
    <property type="entry name" value="PSEUDOURIDINE KINASE-RELATED"/>
    <property type="match status" value="1"/>
</dbReference>
<evidence type="ECO:0000256" key="2">
    <source>
        <dbReference type="ARBA" id="ARBA00022679"/>
    </source>
</evidence>
<keyword evidence="5" id="KW-0067">ATP-binding</keyword>
<dbReference type="Gene3D" id="3.40.1190.20">
    <property type="match status" value="1"/>
</dbReference>
<dbReference type="InterPro" id="IPR029056">
    <property type="entry name" value="Ribokinase-like"/>
</dbReference>
<dbReference type="PANTHER" id="PTHR43085">
    <property type="entry name" value="HEXOKINASE FAMILY MEMBER"/>
    <property type="match status" value="1"/>
</dbReference>
<evidence type="ECO:0000256" key="1">
    <source>
        <dbReference type="ARBA" id="ARBA00010688"/>
    </source>
</evidence>
<dbReference type="EC" id="2.7.1.45" evidence="7"/>
<protein>
    <submittedName>
        <fullName evidence="7">2-dehydro-3-deoxygluconokinase</fullName>
        <ecNumber evidence="7">2.7.1.45</ecNumber>
    </submittedName>
</protein>
<name>A0A5C6DUW5_9BACT</name>
<evidence type="ECO:0000313" key="8">
    <source>
        <dbReference type="Proteomes" id="UP000315471"/>
    </source>
</evidence>
<accession>A0A5C6DUW5</accession>
<dbReference type="SUPFAM" id="SSF53613">
    <property type="entry name" value="Ribokinase-like"/>
    <property type="match status" value="1"/>
</dbReference>
<dbReference type="Pfam" id="PF00294">
    <property type="entry name" value="PfkB"/>
    <property type="match status" value="1"/>
</dbReference>
<dbReference type="Proteomes" id="UP000315471">
    <property type="component" value="Unassembled WGS sequence"/>
</dbReference>
<feature type="domain" description="Carbohydrate kinase PfkB" evidence="6">
    <location>
        <begin position="32"/>
        <end position="293"/>
    </location>
</feature>
<organism evidence="7 8">
    <name type="scientific">Novipirellula aureliae</name>
    <dbReference type="NCBI Taxonomy" id="2527966"/>
    <lineage>
        <taxon>Bacteria</taxon>
        <taxon>Pseudomonadati</taxon>
        <taxon>Planctomycetota</taxon>
        <taxon>Planctomycetia</taxon>
        <taxon>Pirellulales</taxon>
        <taxon>Pirellulaceae</taxon>
        <taxon>Novipirellula</taxon>
    </lineage>
</organism>
<dbReference type="EMBL" id="SJPY01000004">
    <property type="protein sequence ID" value="TWU41163.1"/>
    <property type="molecule type" value="Genomic_DNA"/>
</dbReference>
<keyword evidence="3" id="KW-0547">Nucleotide-binding</keyword>
<dbReference type="GO" id="GO:0008673">
    <property type="term" value="F:2-dehydro-3-deoxygluconokinase activity"/>
    <property type="evidence" value="ECO:0007669"/>
    <property type="project" value="UniProtKB-EC"/>
</dbReference>
<sequence>MFTSGTSADRPANVLPPLVIGEVLFDQFGDGRSVLGGAPFNVAWNLQGFGYRPQFVSAIGDDEVGKQVLDRMHGWEMDTDGVQTREDQPTGTVQVTVRGGQPSYEIVYPRAYDFIEPPLLEGSGPFSLLYHGTLALRGERSRETIKQLAQTSTIPRFVDVNIREPWFDTAWLTELIPGSKYVKLNDEELGKISEMPVSDSSQVEAAVKAFRHQYGGEIYFITCGSQGAYAVTDQTITFAPAPKPEVMVDTVGAGDGFAAAAIHGVLQGLSYQEILDRAVTFAARVCGMQGATTIDKSIYQNW</sequence>
<comment type="similarity">
    <text evidence="1">Belongs to the carbohydrate kinase PfkB family.</text>
</comment>
<comment type="caution">
    <text evidence="7">The sequence shown here is derived from an EMBL/GenBank/DDBJ whole genome shotgun (WGS) entry which is preliminary data.</text>
</comment>
<reference evidence="7 8" key="1">
    <citation type="submission" date="2019-02" db="EMBL/GenBank/DDBJ databases">
        <title>Deep-cultivation of Planctomycetes and their phenomic and genomic characterization uncovers novel biology.</title>
        <authorList>
            <person name="Wiegand S."/>
            <person name="Jogler M."/>
            <person name="Boedeker C."/>
            <person name="Pinto D."/>
            <person name="Vollmers J."/>
            <person name="Rivas-Marin E."/>
            <person name="Kohn T."/>
            <person name="Peeters S.H."/>
            <person name="Heuer A."/>
            <person name="Rast P."/>
            <person name="Oberbeckmann S."/>
            <person name="Bunk B."/>
            <person name="Jeske O."/>
            <person name="Meyerdierks A."/>
            <person name="Storesund J.E."/>
            <person name="Kallscheuer N."/>
            <person name="Luecker S."/>
            <person name="Lage O.M."/>
            <person name="Pohl T."/>
            <person name="Merkel B.J."/>
            <person name="Hornburger P."/>
            <person name="Mueller R.-W."/>
            <person name="Bruemmer F."/>
            <person name="Labrenz M."/>
            <person name="Spormann A.M."/>
            <person name="Op Den Camp H."/>
            <person name="Overmann J."/>
            <person name="Amann R."/>
            <person name="Jetten M.S.M."/>
            <person name="Mascher T."/>
            <person name="Medema M.H."/>
            <person name="Devos D.P."/>
            <person name="Kaster A.-K."/>
            <person name="Ovreas L."/>
            <person name="Rohde M."/>
            <person name="Galperin M.Y."/>
            <person name="Jogler C."/>
        </authorList>
    </citation>
    <scope>NUCLEOTIDE SEQUENCE [LARGE SCALE GENOMIC DNA]</scope>
    <source>
        <strain evidence="7 8">Q31b</strain>
    </source>
</reference>
<dbReference type="OrthoDB" id="9813569at2"/>
<dbReference type="InterPro" id="IPR050306">
    <property type="entry name" value="PfkB_Carbo_kinase"/>
</dbReference>
<gene>
    <name evidence="7" type="primary">kdgK_3</name>
    <name evidence="7" type="ORF">Q31b_26020</name>
</gene>
<keyword evidence="2 7" id="KW-0808">Transferase</keyword>
<keyword evidence="8" id="KW-1185">Reference proteome</keyword>
<evidence type="ECO:0000256" key="4">
    <source>
        <dbReference type="ARBA" id="ARBA00022777"/>
    </source>
</evidence>
<dbReference type="InterPro" id="IPR011611">
    <property type="entry name" value="PfkB_dom"/>
</dbReference>
<keyword evidence="4 7" id="KW-0418">Kinase</keyword>
<evidence type="ECO:0000313" key="7">
    <source>
        <dbReference type="EMBL" id="TWU41163.1"/>
    </source>
</evidence>
<evidence type="ECO:0000256" key="3">
    <source>
        <dbReference type="ARBA" id="ARBA00022741"/>
    </source>
</evidence>
<dbReference type="AlphaFoldDB" id="A0A5C6DUW5"/>